<dbReference type="Proteomes" id="UP000887580">
    <property type="component" value="Unplaced"/>
</dbReference>
<proteinExistence type="predicted"/>
<protein>
    <submittedName>
        <fullName evidence="2">Uncharacterized protein</fullName>
    </submittedName>
</protein>
<evidence type="ECO:0000313" key="2">
    <source>
        <dbReference type="WBParaSite" id="PS1159_v2.g9935.t1"/>
    </source>
</evidence>
<accession>A0AC35GYM8</accession>
<reference evidence="2" key="1">
    <citation type="submission" date="2022-11" db="UniProtKB">
        <authorList>
            <consortium name="WormBaseParasite"/>
        </authorList>
    </citation>
    <scope>IDENTIFICATION</scope>
</reference>
<dbReference type="WBParaSite" id="PS1159_v2.g9935.t1">
    <property type="protein sequence ID" value="PS1159_v2.g9935.t1"/>
    <property type="gene ID" value="PS1159_v2.g9935"/>
</dbReference>
<evidence type="ECO:0000313" key="1">
    <source>
        <dbReference type="Proteomes" id="UP000887580"/>
    </source>
</evidence>
<sequence length="260" mass="29544">MSKRSRADLLNSALKRPLIISPRSIAAAEQPSSSTSTRYVRTNVSNSNNDTSMAQKMQELEGLVKKVVDENAALKAEVEDLKVEVAEIKDVQNQSYEKTNELETILKNRRSKIQTTEIFRSTPEMSEAKVQVRFSSEVATFELKHFINFDMENKSLDEVAKLIAIKMFEQLIPEGCTLANFSTASTPRYGYITVPSNLFDELAEKLVLLTQGHEDHNLKHALLLRINFGLNDRIKRARKLIRHSEPIQDASVQKHEEEDL</sequence>
<organism evidence="1 2">
    <name type="scientific">Panagrolaimus sp. PS1159</name>
    <dbReference type="NCBI Taxonomy" id="55785"/>
    <lineage>
        <taxon>Eukaryota</taxon>
        <taxon>Metazoa</taxon>
        <taxon>Ecdysozoa</taxon>
        <taxon>Nematoda</taxon>
        <taxon>Chromadorea</taxon>
        <taxon>Rhabditida</taxon>
        <taxon>Tylenchina</taxon>
        <taxon>Panagrolaimomorpha</taxon>
        <taxon>Panagrolaimoidea</taxon>
        <taxon>Panagrolaimidae</taxon>
        <taxon>Panagrolaimus</taxon>
    </lineage>
</organism>
<name>A0AC35GYM8_9BILA</name>